<gene>
    <name evidence="1" type="ordered locus">CPF_1560</name>
</gene>
<evidence type="ECO:0000313" key="1">
    <source>
        <dbReference type="EMBL" id="ABG84169.1"/>
    </source>
</evidence>
<reference evidence="1 2" key="1">
    <citation type="journal article" date="2006" name="Genome Res.">
        <title>Skewed genomic variability in strains of the toxigenic bacterial pathogen, Clostridium perfringens.</title>
        <authorList>
            <person name="Myers G.S."/>
            <person name="Rasko D.A."/>
            <person name="Cheung J.K."/>
            <person name="Ravel J."/>
            <person name="Seshadri R."/>
            <person name="Deboy R.T."/>
            <person name="Ren Q."/>
            <person name="Varga J."/>
            <person name="Awad M.M."/>
            <person name="Brinkac L.M."/>
            <person name="Daugherty S.C."/>
            <person name="Haft D.H."/>
            <person name="Dodson R.J."/>
            <person name="Madupu R."/>
            <person name="Nelson W.C."/>
            <person name="Rosovitz M.J."/>
            <person name="Sullivan S.A."/>
            <person name="Khouri H."/>
            <person name="Dimitrov G.I."/>
            <person name="Watkins K.L."/>
            <person name="Mulligan S."/>
            <person name="Benton J."/>
            <person name="Radune D."/>
            <person name="Fisher D.J."/>
            <person name="Atkins H.S."/>
            <person name="Hiscox T."/>
            <person name="Jost B.H."/>
            <person name="Billington S.J."/>
            <person name="Songer J.G."/>
            <person name="McClane B.A."/>
            <person name="Titball R.W."/>
            <person name="Rood J.I."/>
            <person name="Melville S.B."/>
            <person name="Paulsen I.T."/>
        </authorList>
    </citation>
    <scope>NUCLEOTIDE SEQUENCE [LARGE SCALE GENOMIC DNA]</scope>
    <source>
        <strain evidence="2">ATCC 13124 / DSM 756 / JCM 1290 / NCIMB 6125 / NCTC 8237 / S 107 / Type A</strain>
    </source>
</reference>
<name>A0A0H2YT37_CLOP1</name>
<dbReference type="PaxDb" id="195103-CPF_1560"/>
<organism evidence="1 2">
    <name type="scientific">Clostridium perfringens (strain ATCC 13124 / DSM 756 / JCM 1290 / NCIMB 6125 / NCTC 8237 / Type A)</name>
    <dbReference type="NCBI Taxonomy" id="195103"/>
    <lineage>
        <taxon>Bacteria</taxon>
        <taxon>Bacillati</taxon>
        <taxon>Bacillota</taxon>
        <taxon>Clostridia</taxon>
        <taxon>Eubacteriales</taxon>
        <taxon>Clostridiaceae</taxon>
        <taxon>Clostridium</taxon>
    </lineage>
</organism>
<accession>A0A0H2YT37</accession>
<proteinExistence type="predicted"/>
<dbReference type="STRING" id="195103.CPF_1560"/>
<dbReference type="EMBL" id="CP000246">
    <property type="protein sequence ID" value="ABG84169.1"/>
    <property type="molecule type" value="Genomic_DNA"/>
</dbReference>
<keyword evidence="2" id="KW-1185">Reference proteome</keyword>
<protein>
    <submittedName>
        <fullName evidence="1">Uncharacterized protein</fullName>
    </submittedName>
</protein>
<evidence type="ECO:0000313" key="2">
    <source>
        <dbReference type="Proteomes" id="UP000001823"/>
    </source>
</evidence>
<dbReference type="KEGG" id="cpf:CPF_1560"/>
<dbReference type="AlphaFoldDB" id="A0A0H2YT37"/>
<dbReference type="Proteomes" id="UP000001823">
    <property type="component" value="Chromosome"/>
</dbReference>
<sequence length="64" mass="8282">MEINYIFYDFETIKLLYRLSYLNKKGIREHYIALLKKQNYIMYFSLNKFFFSENYLYFYNYFYK</sequence>
<dbReference type="HOGENOM" id="CLU_2859827_0_0_9"/>